<dbReference type="PROSITE" id="PS50850">
    <property type="entry name" value="MFS"/>
    <property type="match status" value="1"/>
</dbReference>
<accession>A0AAP2G8Q4</accession>
<comment type="caution">
    <text evidence="7">The sequence shown here is derived from an EMBL/GenBank/DDBJ whole genome shotgun (WGS) entry which is preliminary data.</text>
</comment>
<dbReference type="PANTHER" id="PTHR23514:SF13">
    <property type="entry name" value="INNER MEMBRANE PROTEIN YBJJ"/>
    <property type="match status" value="1"/>
</dbReference>
<evidence type="ECO:0000256" key="2">
    <source>
        <dbReference type="ARBA" id="ARBA00022692"/>
    </source>
</evidence>
<dbReference type="InterPro" id="IPR036259">
    <property type="entry name" value="MFS_trans_sf"/>
</dbReference>
<feature type="transmembrane region" description="Helical" evidence="5">
    <location>
        <begin position="192"/>
        <end position="212"/>
    </location>
</feature>
<evidence type="ECO:0000313" key="7">
    <source>
        <dbReference type="EMBL" id="MBT0958197.1"/>
    </source>
</evidence>
<feature type="transmembrane region" description="Helical" evidence="5">
    <location>
        <begin position="73"/>
        <end position="90"/>
    </location>
</feature>
<feature type="transmembrane region" description="Helical" evidence="5">
    <location>
        <begin position="348"/>
        <end position="372"/>
    </location>
</feature>
<feature type="transmembrane region" description="Helical" evidence="5">
    <location>
        <begin position="323"/>
        <end position="342"/>
    </location>
</feature>
<evidence type="ECO:0000256" key="5">
    <source>
        <dbReference type="SAM" id="Phobius"/>
    </source>
</evidence>
<reference evidence="7 8" key="1">
    <citation type="journal article" date="2021" name="Arch. Microbiol.">
        <title>Harenicola maris gen. nov., sp. nov. isolated from the Sea of Japan shallow sediments.</title>
        <authorList>
            <person name="Romanenko L.A."/>
            <person name="Kurilenko V.V."/>
            <person name="Chernysheva N.Y."/>
            <person name="Tekutyeva L.A."/>
            <person name="Velansky P.V."/>
            <person name="Svetashev V.I."/>
            <person name="Isaeva M.P."/>
        </authorList>
    </citation>
    <scope>NUCLEOTIDE SEQUENCE [LARGE SCALE GENOMIC DNA]</scope>
    <source>
        <strain evidence="7 8">KMM 3653</strain>
    </source>
</reference>
<dbReference type="Proteomes" id="UP001315686">
    <property type="component" value="Unassembled WGS sequence"/>
</dbReference>
<dbReference type="AlphaFoldDB" id="A0AAP2G8Q4"/>
<feature type="transmembrane region" description="Helical" evidence="5">
    <location>
        <begin position="289"/>
        <end position="311"/>
    </location>
</feature>
<dbReference type="InterPro" id="IPR020846">
    <property type="entry name" value="MFS_dom"/>
</dbReference>
<dbReference type="RefSeq" id="WP_327794411.1">
    <property type="nucleotide sequence ID" value="NZ_JADQAZ010000002.1"/>
</dbReference>
<feature type="transmembrane region" description="Helical" evidence="5">
    <location>
        <begin position="232"/>
        <end position="253"/>
    </location>
</feature>
<dbReference type="Gene3D" id="1.20.1250.20">
    <property type="entry name" value="MFS general substrate transporter like domains"/>
    <property type="match status" value="2"/>
</dbReference>
<feature type="transmembrane region" description="Helical" evidence="5">
    <location>
        <begin position="157"/>
        <end position="180"/>
    </location>
</feature>
<evidence type="ECO:0000256" key="1">
    <source>
        <dbReference type="ARBA" id="ARBA00004141"/>
    </source>
</evidence>
<protein>
    <submittedName>
        <fullName evidence="7">MFS transporter</fullName>
    </submittedName>
</protein>
<organism evidence="7 8">
    <name type="scientific">Harenicola maris</name>
    <dbReference type="NCBI Taxonomy" id="2841044"/>
    <lineage>
        <taxon>Bacteria</taxon>
        <taxon>Pseudomonadati</taxon>
        <taxon>Pseudomonadota</taxon>
        <taxon>Alphaproteobacteria</taxon>
        <taxon>Rhodobacterales</taxon>
        <taxon>Paracoccaceae</taxon>
        <taxon>Harenicola</taxon>
    </lineage>
</organism>
<dbReference type="EMBL" id="JADQAZ010000002">
    <property type="protein sequence ID" value="MBT0958197.1"/>
    <property type="molecule type" value="Genomic_DNA"/>
</dbReference>
<evidence type="ECO:0000256" key="4">
    <source>
        <dbReference type="ARBA" id="ARBA00023136"/>
    </source>
</evidence>
<feature type="transmembrane region" description="Helical" evidence="5">
    <location>
        <begin position="96"/>
        <end position="116"/>
    </location>
</feature>
<evidence type="ECO:0000256" key="3">
    <source>
        <dbReference type="ARBA" id="ARBA00022989"/>
    </source>
</evidence>
<name>A0AAP2G8Q4_9RHOB</name>
<keyword evidence="2 5" id="KW-0812">Transmembrane</keyword>
<gene>
    <name evidence="7" type="ORF">IV417_12430</name>
</gene>
<feature type="domain" description="Major facilitator superfamily (MFS) profile" evidence="6">
    <location>
        <begin position="197"/>
        <end position="374"/>
    </location>
</feature>
<sequence length="374" mass="37753">MKTALLLSARPAVAFTAMGGLWGAYAAYVPVIKAQIGAGDWVFGSVLVAAAMGLMAAMFWAQAYDRLMGRFGLPLGMVMLAGAFLFPGVMHSPLTFAAAMIVVASASGTVDIAMNARVSEIEAAKGRSLMNFAHGMFSVGYAAGAITAGLAREAGLPPLWCFAALFVVIAVAAPFSAIAPDDSTEPGTAKPASLPLPLLFAGGGIILLAFMTEGATEAWSALHIERGLGGGAAEGAMGPATLGVTMAIGRFGGQAIAGWLGEARLLKIFSCLAALGAWLAAAAGSPGVAYIGFGILGLGVSAIAPTALALVGRRAAKGTRTQTIARISVIGFSGFFFGPPLMGGLSEVFGLATAFAVLGFAILGVLPLLLVLRR</sequence>
<dbReference type="SUPFAM" id="SSF103473">
    <property type="entry name" value="MFS general substrate transporter"/>
    <property type="match status" value="1"/>
</dbReference>
<evidence type="ECO:0000259" key="6">
    <source>
        <dbReference type="PROSITE" id="PS50850"/>
    </source>
</evidence>
<dbReference type="GO" id="GO:0016020">
    <property type="term" value="C:membrane"/>
    <property type="evidence" value="ECO:0007669"/>
    <property type="project" value="UniProtKB-SubCell"/>
</dbReference>
<evidence type="ECO:0000313" key="8">
    <source>
        <dbReference type="Proteomes" id="UP001315686"/>
    </source>
</evidence>
<proteinExistence type="predicted"/>
<dbReference type="GO" id="GO:0022857">
    <property type="term" value="F:transmembrane transporter activity"/>
    <property type="evidence" value="ECO:0007669"/>
    <property type="project" value="InterPro"/>
</dbReference>
<feature type="transmembrane region" description="Helical" evidence="5">
    <location>
        <begin position="265"/>
        <end position="283"/>
    </location>
</feature>
<dbReference type="InterPro" id="IPR051788">
    <property type="entry name" value="MFS_Transporter"/>
</dbReference>
<keyword evidence="3 5" id="KW-1133">Transmembrane helix</keyword>
<dbReference type="PANTHER" id="PTHR23514">
    <property type="entry name" value="BYPASS OF STOP CODON PROTEIN 6"/>
    <property type="match status" value="1"/>
</dbReference>
<keyword evidence="4 5" id="KW-0472">Membrane</keyword>
<comment type="subcellular location">
    <subcellularLocation>
        <location evidence="1">Membrane</location>
        <topology evidence="1">Multi-pass membrane protein</topology>
    </subcellularLocation>
</comment>
<keyword evidence="8" id="KW-1185">Reference proteome</keyword>
<feature type="transmembrane region" description="Helical" evidence="5">
    <location>
        <begin position="42"/>
        <end position="61"/>
    </location>
</feature>
<feature type="transmembrane region" description="Helical" evidence="5">
    <location>
        <begin position="128"/>
        <end position="151"/>
    </location>
</feature>